<evidence type="ECO:0000256" key="1">
    <source>
        <dbReference type="SAM" id="Phobius"/>
    </source>
</evidence>
<reference evidence="2 3" key="1">
    <citation type="submission" date="2024-01" db="EMBL/GenBank/DDBJ databases">
        <title>novel species in genus Adlercreutzia.</title>
        <authorList>
            <person name="Liu X."/>
        </authorList>
    </citation>
    <scope>NUCLEOTIDE SEQUENCE [LARGE SCALE GENOMIC DNA]</scope>
    <source>
        <strain evidence="2 3">R22</strain>
    </source>
</reference>
<feature type="transmembrane region" description="Helical" evidence="1">
    <location>
        <begin position="187"/>
        <end position="208"/>
    </location>
</feature>
<keyword evidence="3" id="KW-1185">Reference proteome</keyword>
<dbReference type="PANTHER" id="PTHR11328:SF24">
    <property type="entry name" value="MAJOR FACILITATOR SUPERFAMILY (MFS) PROFILE DOMAIN-CONTAINING PROTEIN"/>
    <property type="match status" value="1"/>
</dbReference>
<feature type="transmembrane region" description="Helical" evidence="1">
    <location>
        <begin position="336"/>
        <end position="359"/>
    </location>
</feature>
<feature type="transmembrane region" description="Helical" evidence="1">
    <location>
        <begin position="112"/>
        <end position="132"/>
    </location>
</feature>
<comment type="caution">
    <text evidence="2">The sequence shown here is derived from an EMBL/GenBank/DDBJ whole genome shotgun (WGS) entry which is preliminary data.</text>
</comment>
<evidence type="ECO:0000313" key="2">
    <source>
        <dbReference type="EMBL" id="MEC4294875.1"/>
    </source>
</evidence>
<dbReference type="PANTHER" id="PTHR11328">
    <property type="entry name" value="MAJOR FACILITATOR SUPERFAMILY DOMAIN-CONTAINING PROTEIN"/>
    <property type="match status" value="1"/>
</dbReference>
<feature type="transmembrane region" description="Helical" evidence="1">
    <location>
        <begin position="88"/>
        <end position="106"/>
    </location>
</feature>
<keyword evidence="1" id="KW-1133">Transmembrane helix</keyword>
<evidence type="ECO:0000313" key="3">
    <source>
        <dbReference type="Proteomes" id="UP001343724"/>
    </source>
</evidence>
<dbReference type="SUPFAM" id="SSF103473">
    <property type="entry name" value="MFS general substrate transporter"/>
    <property type="match status" value="1"/>
</dbReference>
<accession>A0ABU6IYX3</accession>
<feature type="transmembrane region" description="Helical" evidence="1">
    <location>
        <begin position="313"/>
        <end position="330"/>
    </location>
</feature>
<proteinExistence type="predicted"/>
<feature type="transmembrane region" description="Helical" evidence="1">
    <location>
        <begin position="56"/>
        <end position="76"/>
    </location>
</feature>
<keyword evidence="1" id="KW-0812">Transmembrane</keyword>
<feature type="transmembrane region" description="Helical" evidence="1">
    <location>
        <begin position="254"/>
        <end position="275"/>
    </location>
</feature>
<feature type="transmembrane region" description="Helical" evidence="1">
    <location>
        <begin position="163"/>
        <end position="181"/>
    </location>
</feature>
<keyword evidence="1" id="KW-0472">Membrane</keyword>
<protein>
    <submittedName>
        <fullName evidence="2">MFS transporter</fullName>
    </submittedName>
</protein>
<gene>
    <name evidence="2" type="ORF">VJ920_06105</name>
</gene>
<dbReference type="Proteomes" id="UP001343724">
    <property type="component" value="Unassembled WGS sequence"/>
</dbReference>
<name>A0ABU6IYX3_9ACTN</name>
<feature type="transmembrane region" description="Helical" evidence="1">
    <location>
        <begin position="16"/>
        <end position="36"/>
    </location>
</feature>
<organism evidence="2 3">
    <name type="scientific">Adlercreutzia shanghongiae</name>
    <dbReference type="NCBI Taxonomy" id="3111773"/>
    <lineage>
        <taxon>Bacteria</taxon>
        <taxon>Bacillati</taxon>
        <taxon>Actinomycetota</taxon>
        <taxon>Coriobacteriia</taxon>
        <taxon>Eggerthellales</taxon>
        <taxon>Eggerthellaceae</taxon>
        <taxon>Adlercreutzia</taxon>
    </lineage>
</organism>
<dbReference type="InterPro" id="IPR039672">
    <property type="entry name" value="MFS_2"/>
</dbReference>
<feature type="transmembrane region" description="Helical" evidence="1">
    <location>
        <begin position="287"/>
        <end position="306"/>
    </location>
</feature>
<sequence length="465" mass="49972">MSEGSQVTEKRTSGRSLGWAVFFAEFFLCCGMATYFYANYIMTDIIHLPVDQVSGIMAVGSIVAVVLIFIEGFLVTNTRTKFGQYRPWIVGSYFVLVAAIFILMFLDGDSMLVVALCFVLYSLAAFAAVAPASPKYTLFANISGSDNDLRNLLNARMWGGNSVSNFIVSAILFPMIALLSIGGSEIWGWRITQIIMIVATTIGVIIICKISAPYDQCSAANGAPEVEEEHVSAGEMIKAVVTNRPALAITLADFFRYAGVNVFSLLTIYQCAYVIGDMVLTSTVMAAYSLATIIGSFASTGITKLFGGRKRMSIIVSLIAGVAFVLVGFFGQSSVWLIALIAIAGFFNSPIDSVGVVMYMDAGEYWIAKTGKDTRPFIMNMQPLVIQAATAVASVIMGVALTTSGFIAGEALTAAGAQTLTMWLGMATGAGFILFALCLILIHNISDKKMEEYMRLNAENGLTLE</sequence>
<feature type="transmembrane region" description="Helical" evidence="1">
    <location>
        <begin position="384"/>
        <end position="408"/>
    </location>
</feature>
<dbReference type="Pfam" id="PF13347">
    <property type="entry name" value="MFS_2"/>
    <property type="match status" value="1"/>
</dbReference>
<dbReference type="Gene3D" id="1.20.1250.20">
    <property type="entry name" value="MFS general substrate transporter like domains"/>
    <property type="match status" value="2"/>
</dbReference>
<dbReference type="InterPro" id="IPR036259">
    <property type="entry name" value="MFS_trans_sf"/>
</dbReference>
<feature type="transmembrane region" description="Helical" evidence="1">
    <location>
        <begin position="420"/>
        <end position="445"/>
    </location>
</feature>
<dbReference type="RefSeq" id="WP_326454598.1">
    <property type="nucleotide sequence ID" value="NZ_JAYMFH010000005.1"/>
</dbReference>
<dbReference type="EMBL" id="JAYMFH010000005">
    <property type="protein sequence ID" value="MEC4294875.1"/>
    <property type="molecule type" value="Genomic_DNA"/>
</dbReference>